<reference evidence="2" key="1">
    <citation type="submission" date="2022-11" db="UniProtKB">
        <authorList>
            <consortium name="WormBaseParasite"/>
        </authorList>
    </citation>
    <scope>IDENTIFICATION</scope>
</reference>
<dbReference type="Proteomes" id="UP000887576">
    <property type="component" value="Unplaced"/>
</dbReference>
<proteinExistence type="predicted"/>
<name>A0AC34R530_9BILA</name>
<dbReference type="WBParaSite" id="JU765_v2.g3448.t1">
    <property type="protein sequence ID" value="JU765_v2.g3448.t1"/>
    <property type="gene ID" value="JU765_v2.g3448"/>
</dbReference>
<accession>A0AC34R530</accession>
<protein>
    <submittedName>
        <fullName evidence="2">Fatty acid hydroxylase domain-containing protein</fullName>
    </submittedName>
</protein>
<organism evidence="1 2">
    <name type="scientific">Panagrolaimus sp. JU765</name>
    <dbReference type="NCBI Taxonomy" id="591449"/>
    <lineage>
        <taxon>Eukaryota</taxon>
        <taxon>Metazoa</taxon>
        <taxon>Ecdysozoa</taxon>
        <taxon>Nematoda</taxon>
        <taxon>Chromadorea</taxon>
        <taxon>Rhabditida</taxon>
        <taxon>Tylenchina</taxon>
        <taxon>Panagrolaimomorpha</taxon>
        <taxon>Panagrolaimoidea</taxon>
        <taxon>Panagrolaimidae</taxon>
        <taxon>Panagrolaimus</taxon>
    </lineage>
</organism>
<evidence type="ECO:0000313" key="1">
    <source>
        <dbReference type="Proteomes" id="UP000887576"/>
    </source>
</evidence>
<sequence length="193" mass="22625">MHHSSEYYNFSTALRQGFIQEIGTSTCECIQSIFIPPPLFLVHKRLNTLYQFWIHNDFIPKLGPLELIFNTPSHHRVHHGRNPYCIDKNYAGVLIIWDKIFGTFELERENEKPIYGLVTNVKSFNQLWLQLFEFKELGYDKGQMKDENGKELFPGFIGKLKACFGPPGFFPGVKTKQFFWWRCMNDPTEGIPE</sequence>
<evidence type="ECO:0000313" key="2">
    <source>
        <dbReference type="WBParaSite" id="JU765_v2.g3448.t1"/>
    </source>
</evidence>